<dbReference type="PROSITE" id="PS50297">
    <property type="entry name" value="ANK_REP_REGION"/>
    <property type="match status" value="5"/>
</dbReference>
<dbReference type="SMART" id="SM00248">
    <property type="entry name" value="ANK"/>
    <property type="match status" value="5"/>
</dbReference>
<dbReference type="PANTHER" id="PTHR24173">
    <property type="entry name" value="ANKYRIN REPEAT CONTAINING"/>
    <property type="match status" value="1"/>
</dbReference>
<dbReference type="Pfam" id="PF12796">
    <property type="entry name" value="Ank_2"/>
    <property type="match status" value="2"/>
</dbReference>
<keyword evidence="2 3" id="KW-0040">ANK repeat</keyword>
<dbReference type="AlphaFoldDB" id="A0A484BAC3"/>
<dbReference type="InterPro" id="IPR036770">
    <property type="entry name" value="Ankyrin_rpt-contain_sf"/>
</dbReference>
<evidence type="ECO:0000256" key="4">
    <source>
        <dbReference type="SAM" id="MobiDB-lite"/>
    </source>
</evidence>
<evidence type="ECO:0000313" key="6">
    <source>
        <dbReference type="Proteomes" id="UP000295192"/>
    </source>
</evidence>
<feature type="repeat" description="ANK" evidence="3">
    <location>
        <begin position="146"/>
        <end position="178"/>
    </location>
</feature>
<feature type="compositionally biased region" description="Basic and acidic residues" evidence="4">
    <location>
        <begin position="244"/>
        <end position="261"/>
    </location>
</feature>
<dbReference type="Gene3D" id="1.25.40.20">
    <property type="entry name" value="Ankyrin repeat-containing domain"/>
    <property type="match status" value="3"/>
</dbReference>
<dbReference type="OMA" id="PDYHKYY"/>
<dbReference type="OrthoDB" id="424503at2759"/>
<feature type="repeat" description="ANK" evidence="3">
    <location>
        <begin position="20"/>
        <end position="52"/>
    </location>
</feature>
<feature type="compositionally biased region" description="Polar residues" evidence="4">
    <location>
        <begin position="469"/>
        <end position="478"/>
    </location>
</feature>
<dbReference type="PANTHER" id="PTHR24173:SF74">
    <property type="entry name" value="ANKYRIN REPEAT DOMAIN-CONTAINING PROTEIN 16"/>
    <property type="match status" value="1"/>
</dbReference>
<keyword evidence="6" id="KW-1185">Reference proteome</keyword>
<feature type="region of interest" description="Disordered" evidence="4">
    <location>
        <begin position="582"/>
        <end position="603"/>
    </location>
</feature>
<accession>A0A484BAC3</accession>
<dbReference type="KEGG" id="dnv:108654298"/>
<reference evidence="5 6" key="1">
    <citation type="journal article" date="2019" name="J. Hered.">
        <title>An Improved Genome Assembly for Drosophila navojoa, the Basal Species in the mojavensis Cluster.</title>
        <authorList>
            <person name="Vanderlinde T."/>
            <person name="Dupim E.G."/>
            <person name="Nazario-Yepiz N.O."/>
            <person name="Carvalho A.B."/>
        </authorList>
    </citation>
    <scope>NUCLEOTIDE SEQUENCE [LARGE SCALE GENOMIC DNA]</scope>
    <source>
        <strain evidence="5">Navoj_Jal97</strain>
        <tissue evidence="5">Whole organism</tissue>
    </source>
</reference>
<dbReference type="STRING" id="7232.A0A484BAC3"/>
<feature type="repeat" description="ANK" evidence="3">
    <location>
        <begin position="179"/>
        <end position="211"/>
    </location>
</feature>
<comment type="caution">
    <text evidence="5">The sequence shown here is derived from an EMBL/GenBank/DDBJ whole genome shotgun (WGS) entry which is preliminary data.</text>
</comment>
<evidence type="ECO:0000256" key="1">
    <source>
        <dbReference type="ARBA" id="ARBA00022737"/>
    </source>
</evidence>
<dbReference type="SUPFAM" id="SSF48403">
    <property type="entry name" value="Ankyrin repeat"/>
    <property type="match status" value="1"/>
</dbReference>
<gene>
    <name evidence="5" type="ORF">AWZ03_008846</name>
</gene>
<feature type="region of interest" description="Disordered" evidence="4">
    <location>
        <begin position="458"/>
        <end position="478"/>
    </location>
</feature>
<organism evidence="5 6">
    <name type="scientific">Drosophila navojoa</name>
    <name type="common">Fruit fly</name>
    <dbReference type="NCBI Taxonomy" id="7232"/>
    <lineage>
        <taxon>Eukaryota</taxon>
        <taxon>Metazoa</taxon>
        <taxon>Ecdysozoa</taxon>
        <taxon>Arthropoda</taxon>
        <taxon>Hexapoda</taxon>
        <taxon>Insecta</taxon>
        <taxon>Pterygota</taxon>
        <taxon>Neoptera</taxon>
        <taxon>Endopterygota</taxon>
        <taxon>Diptera</taxon>
        <taxon>Brachycera</taxon>
        <taxon>Muscomorpha</taxon>
        <taxon>Ephydroidea</taxon>
        <taxon>Drosophilidae</taxon>
        <taxon>Drosophila</taxon>
    </lineage>
</organism>
<dbReference type="Proteomes" id="UP000295192">
    <property type="component" value="Unassembled WGS sequence"/>
</dbReference>
<evidence type="ECO:0000256" key="2">
    <source>
        <dbReference type="ARBA" id="ARBA00023043"/>
    </source>
</evidence>
<protein>
    <submittedName>
        <fullName evidence="5">Uncharacterized protein</fullName>
    </submittedName>
</protein>
<dbReference type="Pfam" id="PF00023">
    <property type="entry name" value="Ank"/>
    <property type="match status" value="1"/>
</dbReference>
<evidence type="ECO:0000313" key="5">
    <source>
        <dbReference type="EMBL" id="TDG44705.1"/>
    </source>
</evidence>
<feature type="repeat" description="ANK" evidence="3">
    <location>
        <begin position="113"/>
        <end position="145"/>
    </location>
</feature>
<dbReference type="PROSITE" id="PS50088">
    <property type="entry name" value="ANK_REPEAT"/>
    <property type="match status" value="5"/>
</dbReference>
<name>A0A484BAC3_DRONA</name>
<proteinExistence type="predicted"/>
<feature type="region of interest" description="Disordered" evidence="4">
    <location>
        <begin position="232"/>
        <end position="261"/>
    </location>
</feature>
<dbReference type="InterPro" id="IPR002110">
    <property type="entry name" value="Ankyrin_rpt"/>
</dbReference>
<feature type="compositionally biased region" description="Polar residues" evidence="4">
    <location>
        <begin position="582"/>
        <end position="601"/>
    </location>
</feature>
<dbReference type="EMBL" id="LSRL02000096">
    <property type="protein sequence ID" value="TDG44705.1"/>
    <property type="molecule type" value="Genomic_DNA"/>
</dbReference>
<sequence>MDHNLKQEALPNAISGHDSRNWTALHEAVAAGDDKRVQILLSSNADRLARESSQGNTPLHEAASRGLSRCVKLLCAPPTTKTQHKEQKSRLKTRVANTIEALHNSTLSMINNEGLTALHLAAQKGHNQSSRELLMAGADPDVQNKYGDTALHTACRYGHAGVTRILLSALCDPNKTNLNGDTALHITCAMGRRKLTRILLEADARLNVKNAQGDTPQSIAIRKNYREINEILSTPKRIRNRREKPKDNDKSAPAQDKDKDSVDKAINWSPYGCHYFPDPRSFPSPKLETLPKEPLKQGEQYFLDLAGNIHKGPVSVGNTCYCGPFFRHIENKLNCNRKSLKKYVHKTKERLGHKVQALAIKTNDQIEQLTRTMIEDRIRCESKRLYLNEYLRRGEPFRSTYDTQTKSQRVERTLSRCRSLDLLESNFESGKMSNSKSVDILENENQTVVDIVYHSQSQEAQAECDSNEDTQSNSSMGVTENRNDVMSAAALSTAEEKLKQTKLNELKQDFLKVSERLGDLLEKTTLIMERDNEQENKRQLCSLSPEQSNPSMYTPENPCHMLDNKENANSPSYDEYTNVQRRYPNSSETSNPSQNSNSWEFETTPPDAQRYYHCIGRGDNMLNTVIKALRKDATFAEHNKDDVTFNQNDRDRVCGDKLLYKEQAQSTPSPSPSASCSTDAVFHAQQAHPRSMHKSISNLMKRQPLCLEDNYAVNANLYNSNGLSIAQANIPHHAAGGVHIRQNSNEAAGKVEIRNSEIKYLKKSNTGQVKDMVAQLQGRIDSNMQFDNDVGLSYDLPYSHMVAPQLNNNLHSIANPENAGQLPLPNPSSLYAAHVRKPQYAPYGAAERHIPKDAYFHDLPNRSRNLQRAQNVYSGDSSSVRLPVGYAGQQEFRTPSAQCQSQSQSQSLHLQPLDHEPLHADFVSRAPALADSNQLQYAHGNLAQGVSSMRSQAMVFRSQLPHNVLSSDVDLDVDEIASVGVYNNVSSLV</sequence>
<feature type="repeat" description="ANK" evidence="3">
    <location>
        <begin position="54"/>
        <end position="74"/>
    </location>
</feature>
<evidence type="ECO:0000256" key="3">
    <source>
        <dbReference type="PROSITE-ProRule" id="PRU00023"/>
    </source>
</evidence>
<keyword evidence="1" id="KW-0677">Repeat</keyword>